<evidence type="ECO:0000256" key="1">
    <source>
        <dbReference type="ARBA" id="ARBA00006196"/>
    </source>
</evidence>
<dbReference type="Proteomes" id="UP000053237">
    <property type="component" value="Unassembled WGS sequence"/>
</dbReference>
<evidence type="ECO:0000313" key="5">
    <source>
        <dbReference type="Proteomes" id="UP000053237"/>
    </source>
</evidence>
<name>A0A024GB28_9STRA</name>
<sequence length="384" mass="46230">MRHARQLETHSPFGLMSLCQTVCSALSHKELVNTIVSLFLWHSAAMNTEFRECDEIKERVKACYGDWFHHLWYGSFDRANCEKETHDYRQCVQDVLWRNRRDNRRDRYEGDWVDRAADVARETVSSLRDKARELKDDWTESMHLNDDRRGNRWNDNKSCSWSQEYEQSKGKGRELFADMKNRYRDESNDWMDGTSRQRYNRDDWSSKARDQSNDWMDRGREKFERTKDDWKERGREWIGNGGNARDWNSNGRYARNRNQDNDWMDAARSTRDEFDQRKDGMMERTRAQARDWSNQAQNAERRMEDKVGDLRDRALRTTEEVGDRVSNVASDLTENIRDKGERLRERFQNNQYRQSRSDLTEKSPQEIKQTLHDRVPEVEKKQYS</sequence>
<feature type="region of interest" description="Disordered" evidence="3">
    <location>
        <begin position="282"/>
        <end position="304"/>
    </location>
</feature>
<dbReference type="EMBL" id="CAIX01000050">
    <property type="protein sequence ID" value="CCI43532.1"/>
    <property type="molecule type" value="Genomic_DNA"/>
</dbReference>
<dbReference type="InterPro" id="IPR007918">
    <property type="entry name" value="MDM35_apoptosis"/>
</dbReference>
<evidence type="ECO:0000256" key="2">
    <source>
        <dbReference type="ARBA" id="ARBA00023157"/>
    </source>
</evidence>
<feature type="compositionally biased region" description="Basic and acidic residues" evidence="3">
    <location>
        <begin position="337"/>
        <end position="347"/>
    </location>
</feature>
<reference evidence="4 5" key="1">
    <citation type="submission" date="2012-05" db="EMBL/GenBank/DDBJ databases">
        <title>Recombination and specialization in a pathogen metapopulation.</title>
        <authorList>
            <person name="Gardiner A."/>
            <person name="Kemen E."/>
            <person name="Schultz-Larsen T."/>
            <person name="MacLean D."/>
            <person name="Van Oosterhout C."/>
            <person name="Jones J.D.G."/>
        </authorList>
    </citation>
    <scope>NUCLEOTIDE SEQUENCE [LARGE SCALE GENOMIC DNA]</scope>
    <source>
        <strain evidence="4 5">Ac Nc2</strain>
    </source>
</reference>
<comment type="caution">
    <text evidence="4">The sequence shown here is derived from an EMBL/GenBank/DDBJ whole genome shotgun (WGS) entry which is preliminary data.</text>
</comment>
<organism evidence="4 5">
    <name type="scientific">Albugo candida</name>
    <dbReference type="NCBI Taxonomy" id="65357"/>
    <lineage>
        <taxon>Eukaryota</taxon>
        <taxon>Sar</taxon>
        <taxon>Stramenopiles</taxon>
        <taxon>Oomycota</taxon>
        <taxon>Peronosporomycetes</taxon>
        <taxon>Albuginales</taxon>
        <taxon>Albuginaceae</taxon>
        <taxon>Albugo</taxon>
    </lineage>
</organism>
<evidence type="ECO:0000313" key="4">
    <source>
        <dbReference type="EMBL" id="CCI43532.1"/>
    </source>
</evidence>
<keyword evidence="5" id="KW-1185">Reference proteome</keyword>
<feature type="region of interest" description="Disordered" evidence="3">
    <location>
        <begin position="337"/>
        <end position="384"/>
    </location>
</feature>
<gene>
    <name evidence="4" type="ORF">BN9_043160</name>
</gene>
<feature type="compositionally biased region" description="Basic and acidic residues" evidence="3">
    <location>
        <begin position="199"/>
        <end position="212"/>
    </location>
</feature>
<dbReference type="InParanoid" id="A0A024GB28"/>
<dbReference type="AlphaFoldDB" id="A0A024GB28"/>
<dbReference type="STRING" id="65357.A0A024GB28"/>
<feature type="compositionally biased region" description="Basic and acidic residues" evidence="3">
    <location>
        <begin position="355"/>
        <end position="384"/>
    </location>
</feature>
<protein>
    <submittedName>
        <fullName evidence="4">Uncharacterized protein</fullName>
    </submittedName>
</protein>
<comment type="similarity">
    <text evidence="1">Belongs to the TRIAP1/MDM35 family.</text>
</comment>
<evidence type="ECO:0000256" key="3">
    <source>
        <dbReference type="SAM" id="MobiDB-lite"/>
    </source>
</evidence>
<dbReference type="Pfam" id="PF05254">
    <property type="entry name" value="UPF0203"/>
    <property type="match status" value="1"/>
</dbReference>
<proteinExistence type="inferred from homology"/>
<feature type="region of interest" description="Disordered" evidence="3">
    <location>
        <begin position="186"/>
        <end position="212"/>
    </location>
</feature>
<dbReference type="OrthoDB" id="20872at2759"/>
<accession>A0A024GB28</accession>
<keyword evidence="2" id="KW-1015">Disulfide bond</keyword>